<dbReference type="Gene3D" id="3.30.1370.10">
    <property type="entry name" value="K Homology domain, type 1"/>
    <property type="match status" value="1"/>
</dbReference>
<dbReference type="EMBL" id="JAFJYH010000120">
    <property type="protein sequence ID" value="KAG4418787.1"/>
    <property type="molecule type" value="Genomic_DNA"/>
</dbReference>
<sequence>MSNNNGISSSGFAEWRASVTRQVTSAPLSSVGQSAPAFHPPPMGRETVDQTDQHDQSKSHGRHKKGKKWQPLDLAAIAPNSSGPYQQAGPRAGSGFGNTHQGSRNANSRRSANRDYDYPRRQNRYSAARGQGLGHPIDMNGLSRCQQFGHRRSEKSADQRTNAPLTKFVIFGKLPTEMRLKIWALALNTERMLEVIWDGARSALMDVCRESRTEAERFYTLVDFTTTLQNAHTNFEKRGPIMTYYNPEWDIILFGEYSCMWSIIRVIQDQRHANVNIRRIAIVSSGQLLRCHDWNHDDPIHGPDQMEVDYGYAIAGGCTIMQALHGIHRDVAWTERASGVKGLKEVFFVVPTHLIPGIAGKVGESIGFRPARGSGLTSGQVRVKKNLQDEVDLVEAGGILPYCSFDDSMNNSGDNKPDFKFLNGQDWKFIKNVERNSGCHVKIPKRDYQTQLSRGIGFYGTKSGIEKAIKLIQEQLKLKAGNNWTKPKYFKIAPGYSTDLGLGFYHPRAAATKY</sequence>
<dbReference type="PANTHER" id="PTHR35910:SF6">
    <property type="entry name" value="2EXR DOMAIN-CONTAINING PROTEIN"/>
    <property type="match status" value="1"/>
</dbReference>
<protein>
    <recommendedName>
        <fullName evidence="2">2EXR domain-containing protein</fullName>
    </recommendedName>
</protein>
<dbReference type="GO" id="GO:0003723">
    <property type="term" value="F:RNA binding"/>
    <property type="evidence" value="ECO:0007669"/>
    <property type="project" value="InterPro"/>
</dbReference>
<comment type="caution">
    <text evidence="3">The sequence shown here is derived from an EMBL/GenBank/DDBJ whole genome shotgun (WGS) entry which is preliminary data.</text>
</comment>
<reference evidence="3" key="1">
    <citation type="submission" date="2021-02" db="EMBL/GenBank/DDBJ databases">
        <title>Genome sequence Cadophora malorum strain M34.</title>
        <authorList>
            <person name="Stefanovic E."/>
            <person name="Vu D."/>
            <person name="Scully C."/>
            <person name="Dijksterhuis J."/>
            <person name="Roader J."/>
            <person name="Houbraken J."/>
        </authorList>
    </citation>
    <scope>NUCLEOTIDE SEQUENCE</scope>
    <source>
        <strain evidence="3">M34</strain>
    </source>
</reference>
<dbReference type="CDD" id="cd00105">
    <property type="entry name" value="KH-I"/>
    <property type="match status" value="1"/>
</dbReference>
<organism evidence="3 4">
    <name type="scientific">Cadophora malorum</name>
    <dbReference type="NCBI Taxonomy" id="108018"/>
    <lineage>
        <taxon>Eukaryota</taxon>
        <taxon>Fungi</taxon>
        <taxon>Dikarya</taxon>
        <taxon>Ascomycota</taxon>
        <taxon>Pezizomycotina</taxon>
        <taxon>Leotiomycetes</taxon>
        <taxon>Helotiales</taxon>
        <taxon>Ploettnerulaceae</taxon>
        <taxon>Cadophora</taxon>
    </lineage>
</organism>
<dbReference type="Proteomes" id="UP000664132">
    <property type="component" value="Unassembled WGS sequence"/>
</dbReference>
<feature type="compositionally biased region" description="Basic and acidic residues" evidence="1">
    <location>
        <begin position="46"/>
        <end position="58"/>
    </location>
</feature>
<feature type="compositionally biased region" description="Polar residues" evidence="1">
    <location>
        <begin position="20"/>
        <end position="33"/>
    </location>
</feature>
<dbReference type="Pfam" id="PF20150">
    <property type="entry name" value="2EXR"/>
    <property type="match status" value="1"/>
</dbReference>
<feature type="region of interest" description="Disordered" evidence="1">
    <location>
        <begin position="20"/>
        <end position="120"/>
    </location>
</feature>
<evidence type="ECO:0000313" key="3">
    <source>
        <dbReference type="EMBL" id="KAG4418787.1"/>
    </source>
</evidence>
<dbReference type="OrthoDB" id="3565000at2759"/>
<name>A0A8H7TGH1_9HELO</name>
<keyword evidence="4" id="KW-1185">Reference proteome</keyword>
<evidence type="ECO:0000256" key="1">
    <source>
        <dbReference type="SAM" id="MobiDB-lite"/>
    </source>
</evidence>
<dbReference type="InterPro" id="IPR036612">
    <property type="entry name" value="KH_dom_type_1_sf"/>
</dbReference>
<dbReference type="PANTHER" id="PTHR35910">
    <property type="entry name" value="2EXR DOMAIN-CONTAINING PROTEIN"/>
    <property type="match status" value="1"/>
</dbReference>
<evidence type="ECO:0000313" key="4">
    <source>
        <dbReference type="Proteomes" id="UP000664132"/>
    </source>
</evidence>
<dbReference type="InterPro" id="IPR045518">
    <property type="entry name" value="2EXR"/>
</dbReference>
<dbReference type="AlphaFoldDB" id="A0A8H7TGH1"/>
<gene>
    <name evidence="3" type="ORF">IFR04_008069</name>
</gene>
<feature type="domain" description="2EXR" evidence="2">
    <location>
        <begin position="168"/>
        <end position="252"/>
    </location>
</feature>
<accession>A0A8H7TGH1</accession>
<evidence type="ECO:0000259" key="2">
    <source>
        <dbReference type="Pfam" id="PF20150"/>
    </source>
</evidence>
<proteinExistence type="predicted"/>
<dbReference type="SUPFAM" id="SSF54791">
    <property type="entry name" value="Eukaryotic type KH-domain (KH-domain type I)"/>
    <property type="match status" value="1"/>
</dbReference>
<feature type="compositionally biased region" description="Basic residues" evidence="1">
    <location>
        <begin position="59"/>
        <end position="68"/>
    </location>
</feature>